<organism evidence="1 2">
    <name type="scientific">Monilinia fructicola</name>
    <name type="common">Brown rot fungus</name>
    <name type="synonym">Ciboria fructicola</name>
    <dbReference type="NCBI Taxonomy" id="38448"/>
    <lineage>
        <taxon>Eukaryota</taxon>
        <taxon>Fungi</taxon>
        <taxon>Dikarya</taxon>
        <taxon>Ascomycota</taxon>
        <taxon>Pezizomycotina</taxon>
        <taxon>Leotiomycetes</taxon>
        <taxon>Helotiales</taxon>
        <taxon>Sclerotiniaceae</taxon>
        <taxon>Monilinia</taxon>
    </lineage>
</organism>
<sequence length="149" mass="16160">MEDNDGASKNSSPVSLFLFFASTDDLVEKDGRGPSKEIELRNSVKDAAKQCASVPVTETVVVDQVAGITKKEEFSLFPRLAREIRDMVWDYGIDLTTTPSLVQIDAEIPNFPLLAHTRCAGGTLPGYSKGTDRGPCGVVAEMLAICYMD</sequence>
<reference evidence="1 2" key="1">
    <citation type="submission" date="2019-06" db="EMBL/GenBank/DDBJ databases">
        <title>Genome Sequence of the Brown Rot Fungal Pathogen Monilinia fructicola.</title>
        <authorList>
            <person name="De Miccolis Angelini R.M."/>
            <person name="Landi L."/>
            <person name="Abate D."/>
            <person name="Pollastro S."/>
            <person name="Romanazzi G."/>
            <person name="Faretra F."/>
        </authorList>
    </citation>
    <scope>NUCLEOTIDE SEQUENCE [LARGE SCALE GENOMIC DNA]</scope>
    <source>
        <strain evidence="1 2">Mfrc123</strain>
    </source>
</reference>
<name>A0A5M9JVU5_MONFR</name>
<protein>
    <submittedName>
        <fullName evidence="1">Uncharacterized protein</fullName>
    </submittedName>
</protein>
<dbReference type="AlphaFoldDB" id="A0A5M9JVU5"/>
<evidence type="ECO:0000313" key="1">
    <source>
        <dbReference type="EMBL" id="KAA8572750.1"/>
    </source>
</evidence>
<accession>A0A5M9JVU5</accession>
<evidence type="ECO:0000313" key="2">
    <source>
        <dbReference type="Proteomes" id="UP000322873"/>
    </source>
</evidence>
<dbReference type="Proteomes" id="UP000322873">
    <property type="component" value="Unassembled WGS sequence"/>
</dbReference>
<keyword evidence="2" id="KW-1185">Reference proteome</keyword>
<dbReference type="VEuPathDB" id="FungiDB:MFRU_003g01220"/>
<dbReference type="EMBL" id="VICG01000004">
    <property type="protein sequence ID" value="KAA8572750.1"/>
    <property type="molecule type" value="Genomic_DNA"/>
</dbReference>
<comment type="caution">
    <text evidence="1">The sequence shown here is derived from an EMBL/GenBank/DDBJ whole genome shotgun (WGS) entry which is preliminary data.</text>
</comment>
<gene>
    <name evidence="1" type="ORF">EYC84_003335</name>
</gene>
<proteinExistence type="predicted"/>